<name>A0ACB7ZX76_9AGAM</name>
<dbReference type="EMBL" id="MU268316">
    <property type="protein sequence ID" value="KAH7904948.1"/>
    <property type="molecule type" value="Genomic_DNA"/>
</dbReference>
<organism evidence="1 2">
    <name type="scientific">Hygrophoropsis aurantiaca</name>
    <dbReference type="NCBI Taxonomy" id="72124"/>
    <lineage>
        <taxon>Eukaryota</taxon>
        <taxon>Fungi</taxon>
        <taxon>Dikarya</taxon>
        <taxon>Basidiomycota</taxon>
        <taxon>Agaricomycotina</taxon>
        <taxon>Agaricomycetes</taxon>
        <taxon>Agaricomycetidae</taxon>
        <taxon>Boletales</taxon>
        <taxon>Coniophorineae</taxon>
        <taxon>Hygrophoropsidaceae</taxon>
        <taxon>Hygrophoropsis</taxon>
    </lineage>
</organism>
<gene>
    <name evidence="1" type="ORF">BJ138DRAFT_1130742</name>
</gene>
<evidence type="ECO:0000313" key="2">
    <source>
        <dbReference type="Proteomes" id="UP000790377"/>
    </source>
</evidence>
<sequence>MAVPVSFSEDLRVRGAFGVAGYTVFVWEHILTFEEEVRYIWQAPWTVSKASFLVSRYGNLVCLTFVRIEEAGVLSHGSEAWCHGFNLFIVVYMIVSVQSIHILVLMRAWAIWGCTKRVMVSLMSIYVTYILLLLSITVFGSVQTSFHTFEYLGEIGICVGIVPPHMWTLLVADLVLDTVFFVLTMRSLRKYSRVCRHLYPSQLLHQLVKDAFSFFFVCTFNNIAIAVIWTVYPTNPDNFLSLTFTIPILSITGQRLVLNLRGLQTQSYATGDLGREVDRQIMAFEQGIAQASPTGWEDAEMIDET</sequence>
<protein>
    <submittedName>
        <fullName evidence="1">Uncharacterized protein</fullName>
    </submittedName>
</protein>
<keyword evidence="2" id="KW-1185">Reference proteome</keyword>
<dbReference type="Proteomes" id="UP000790377">
    <property type="component" value="Unassembled WGS sequence"/>
</dbReference>
<accession>A0ACB7ZX76</accession>
<evidence type="ECO:0000313" key="1">
    <source>
        <dbReference type="EMBL" id="KAH7904948.1"/>
    </source>
</evidence>
<reference evidence="1" key="1">
    <citation type="journal article" date="2021" name="New Phytol.">
        <title>Evolutionary innovations through gain and loss of genes in the ectomycorrhizal Boletales.</title>
        <authorList>
            <person name="Wu G."/>
            <person name="Miyauchi S."/>
            <person name="Morin E."/>
            <person name="Kuo A."/>
            <person name="Drula E."/>
            <person name="Varga T."/>
            <person name="Kohler A."/>
            <person name="Feng B."/>
            <person name="Cao Y."/>
            <person name="Lipzen A."/>
            <person name="Daum C."/>
            <person name="Hundley H."/>
            <person name="Pangilinan J."/>
            <person name="Johnson J."/>
            <person name="Barry K."/>
            <person name="LaButti K."/>
            <person name="Ng V."/>
            <person name="Ahrendt S."/>
            <person name="Min B."/>
            <person name="Choi I.G."/>
            <person name="Park H."/>
            <person name="Plett J.M."/>
            <person name="Magnuson J."/>
            <person name="Spatafora J.W."/>
            <person name="Nagy L.G."/>
            <person name="Henrissat B."/>
            <person name="Grigoriev I.V."/>
            <person name="Yang Z.L."/>
            <person name="Xu J."/>
            <person name="Martin F.M."/>
        </authorList>
    </citation>
    <scope>NUCLEOTIDE SEQUENCE</scope>
    <source>
        <strain evidence="1">ATCC 28755</strain>
    </source>
</reference>
<proteinExistence type="predicted"/>
<comment type="caution">
    <text evidence="1">The sequence shown here is derived from an EMBL/GenBank/DDBJ whole genome shotgun (WGS) entry which is preliminary data.</text>
</comment>